<accession>A0A6J5M4J4</accession>
<protein>
    <submittedName>
        <fullName evidence="1">Major capsid protein Gp5</fullName>
    </submittedName>
</protein>
<reference evidence="1" key="1">
    <citation type="submission" date="2020-04" db="EMBL/GenBank/DDBJ databases">
        <authorList>
            <person name="Chiriac C."/>
            <person name="Salcher M."/>
            <person name="Ghai R."/>
            <person name="Kavagutti S V."/>
        </authorList>
    </citation>
    <scope>NUCLEOTIDE SEQUENCE</scope>
</reference>
<evidence type="ECO:0000313" key="1">
    <source>
        <dbReference type="EMBL" id="CAB4141132.1"/>
    </source>
</evidence>
<dbReference type="EMBL" id="LR796387">
    <property type="protein sequence ID" value="CAB4141132.1"/>
    <property type="molecule type" value="Genomic_DNA"/>
</dbReference>
<proteinExistence type="predicted"/>
<name>A0A6J5M4J4_9CAUD</name>
<dbReference type="Pfam" id="PF11651">
    <property type="entry name" value="P22_CoatProtein"/>
    <property type="match status" value="1"/>
</dbReference>
<organism evidence="1">
    <name type="scientific">uncultured Caudovirales phage</name>
    <dbReference type="NCBI Taxonomy" id="2100421"/>
    <lineage>
        <taxon>Viruses</taxon>
        <taxon>Duplodnaviria</taxon>
        <taxon>Heunggongvirae</taxon>
        <taxon>Uroviricota</taxon>
        <taxon>Caudoviricetes</taxon>
        <taxon>Peduoviridae</taxon>
        <taxon>Maltschvirus</taxon>
        <taxon>Maltschvirus maltsch</taxon>
    </lineage>
</organism>
<dbReference type="InterPro" id="IPR024659">
    <property type="entry name" value="Phage_coat_Gp5"/>
</dbReference>
<sequence length="421" mass="45235">MPNNLSSNITRKVAREFLDAFERARVVTKTVDTQLLSNKFNPSSGSSVDFKRPHDYNTIRTSGGDISASTKSDIIAGKATGTVQNFFTVATEWTNIQEALELDQLEEILKPMATRIVTDLEVDFASYMLKNCNLSIGTPGTAVDAWSDVAAAGSLMQEIGVPMTDIYYVMNPFTQQALATVQNGLYSADRLVTSSWQKAQISTPFAGLQGISSNCLANFTSGTATDRAGTLSATPTATYVAHKDTMIQDIAVTAFSANLTIKAGEIVEVTGRFRTSIASRQVILDQTGAQIRWRGVVTEDVTLGASGNGTLKVAGPAIFEASGQYNTVNSALTSGDVITVLGSASTVYKPNLFYHKQAFGLGTVKLPKLYEGDTIATTEDGMSIRITKYSDGDSNKQKIRFDLLPAYATFNPFFAGQGYGI</sequence>
<gene>
    <name evidence="1" type="ORF">UFOVP412_28</name>
</gene>